<reference evidence="2 3" key="1">
    <citation type="journal article" date="2010" name="Nature">
        <title>The sequence and de novo assembly of the giant panda genome.</title>
        <authorList>
            <person name="Li R."/>
            <person name="Fan W."/>
            <person name="Tian G."/>
            <person name="Zhu H."/>
            <person name="He L."/>
            <person name="Cai J."/>
            <person name="Huang Q."/>
            <person name="Cai Q."/>
            <person name="Li B."/>
            <person name="Bai Y."/>
            <person name="Zhang Z."/>
            <person name="Zhang Y."/>
            <person name="Wang W."/>
            <person name="Li J."/>
            <person name="Wei F."/>
            <person name="Li H."/>
            <person name="Jian M."/>
            <person name="Li J."/>
            <person name="Zhang Z."/>
            <person name="Nielsen R."/>
            <person name="Li D."/>
            <person name="Gu W."/>
            <person name="Yang Z."/>
            <person name="Xuan Z."/>
            <person name="Ryder O.A."/>
            <person name="Leung F.C."/>
            <person name="Zhou Y."/>
            <person name="Cao J."/>
            <person name="Sun X."/>
            <person name="Fu Y."/>
            <person name="Fang X."/>
            <person name="Guo X."/>
            <person name="Wang B."/>
            <person name="Hou R."/>
            <person name="Shen F."/>
            <person name="Mu B."/>
            <person name="Ni P."/>
            <person name="Lin R."/>
            <person name="Qian W."/>
            <person name="Wang G."/>
            <person name="Yu C."/>
            <person name="Nie W."/>
            <person name="Wang J."/>
            <person name="Wu Z."/>
            <person name="Liang H."/>
            <person name="Min J."/>
            <person name="Wu Q."/>
            <person name="Cheng S."/>
            <person name="Ruan J."/>
            <person name="Wang M."/>
            <person name="Shi Z."/>
            <person name="Wen M."/>
            <person name="Liu B."/>
            <person name="Ren X."/>
            <person name="Zheng H."/>
            <person name="Dong D."/>
            <person name="Cook K."/>
            <person name="Shan G."/>
            <person name="Zhang H."/>
            <person name="Kosiol C."/>
            <person name="Xie X."/>
            <person name="Lu Z."/>
            <person name="Zheng H."/>
            <person name="Li Y."/>
            <person name="Steiner C.C."/>
            <person name="Lam T.T."/>
            <person name="Lin S."/>
            <person name="Zhang Q."/>
            <person name="Li G."/>
            <person name="Tian J."/>
            <person name="Gong T."/>
            <person name="Liu H."/>
            <person name="Zhang D."/>
            <person name="Fang L."/>
            <person name="Ye C."/>
            <person name="Zhang J."/>
            <person name="Hu W."/>
            <person name="Xu A."/>
            <person name="Ren Y."/>
            <person name="Zhang G."/>
            <person name="Bruford M.W."/>
            <person name="Li Q."/>
            <person name="Ma L."/>
            <person name="Guo Y."/>
            <person name="An N."/>
            <person name="Hu Y."/>
            <person name="Zheng Y."/>
            <person name="Shi Y."/>
            <person name="Li Z."/>
            <person name="Liu Q."/>
            <person name="Chen Y."/>
            <person name="Zhao J."/>
            <person name="Qu N."/>
            <person name="Zhao S."/>
            <person name="Tian F."/>
            <person name="Wang X."/>
            <person name="Wang H."/>
            <person name="Xu L."/>
            <person name="Liu X."/>
            <person name="Vinar T."/>
            <person name="Wang Y."/>
            <person name="Lam T.W."/>
            <person name="Yiu S.M."/>
            <person name="Liu S."/>
            <person name="Zhang H."/>
            <person name="Li D."/>
            <person name="Huang Y."/>
            <person name="Wang X."/>
            <person name="Yang G."/>
            <person name="Jiang Z."/>
            <person name="Wang J."/>
            <person name="Qin N."/>
            <person name="Li L."/>
            <person name="Li J."/>
            <person name="Bolund L."/>
            <person name="Kristiansen K."/>
            <person name="Wong G.K."/>
            <person name="Olson M."/>
            <person name="Zhang X."/>
            <person name="Li S."/>
            <person name="Yang H."/>
            <person name="Wang J."/>
            <person name="Wang J."/>
        </authorList>
    </citation>
    <scope>NUCLEOTIDE SEQUENCE [LARGE SCALE GENOMIC DNA]</scope>
</reference>
<evidence type="ECO:0000256" key="1">
    <source>
        <dbReference type="SAM" id="MobiDB-lite"/>
    </source>
</evidence>
<feature type="compositionally biased region" description="Low complexity" evidence="1">
    <location>
        <begin position="63"/>
        <end position="78"/>
    </location>
</feature>
<keyword evidence="3" id="KW-1185">Reference proteome</keyword>
<accession>A0A7N5K6X1</accession>
<reference evidence="2" key="2">
    <citation type="submission" date="2025-08" db="UniProtKB">
        <authorList>
            <consortium name="Ensembl"/>
        </authorList>
    </citation>
    <scope>IDENTIFICATION</scope>
</reference>
<feature type="region of interest" description="Disordered" evidence="1">
    <location>
        <begin position="13"/>
        <end position="78"/>
    </location>
</feature>
<protein>
    <submittedName>
        <fullName evidence="2">Uncharacterized protein</fullName>
    </submittedName>
</protein>
<sequence length="78" mass="8060">MFAGRGRDVLGVAAGEAAAGKMADGKAGEEKPEKPQRSGAAGVMEGKVPVAALRSDQLKKKLQTSQQSLQRSPSLDLP</sequence>
<organism evidence="2 3">
    <name type="scientific">Ailuropoda melanoleuca</name>
    <name type="common">Giant panda</name>
    <dbReference type="NCBI Taxonomy" id="9646"/>
    <lineage>
        <taxon>Eukaryota</taxon>
        <taxon>Metazoa</taxon>
        <taxon>Chordata</taxon>
        <taxon>Craniata</taxon>
        <taxon>Vertebrata</taxon>
        <taxon>Euteleostomi</taxon>
        <taxon>Mammalia</taxon>
        <taxon>Eutheria</taxon>
        <taxon>Laurasiatheria</taxon>
        <taxon>Carnivora</taxon>
        <taxon>Caniformia</taxon>
        <taxon>Ursidae</taxon>
        <taxon>Ailuropoda</taxon>
    </lineage>
</organism>
<dbReference type="InParanoid" id="A0A7N5K6X1"/>
<dbReference type="AlphaFoldDB" id="A0A7N5K6X1"/>
<dbReference type="Proteomes" id="UP000008912">
    <property type="component" value="Unassembled WGS sequence"/>
</dbReference>
<dbReference type="Ensembl" id="ENSAMET00000038625.1">
    <property type="protein sequence ID" value="ENSAMEP00000035509.1"/>
    <property type="gene ID" value="ENSAMEG00000025873.1"/>
</dbReference>
<feature type="compositionally biased region" description="Low complexity" evidence="1">
    <location>
        <begin position="13"/>
        <end position="22"/>
    </location>
</feature>
<dbReference type="GeneTree" id="ENSGT00860000135722"/>
<name>A0A7N5K6X1_AILME</name>
<reference evidence="2" key="3">
    <citation type="submission" date="2025-09" db="UniProtKB">
        <authorList>
            <consortium name="Ensembl"/>
        </authorList>
    </citation>
    <scope>IDENTIFICATION</scope>
</reference>
<evidence type="ECO:0000313" key="3">
    <source>
        <dbReference type="Proteomes" id="UP000008912"/>
    </source>
</evidence>
<feature type="compositionally biased region" description="Basic and acidic residues" evidence="1">
    <location>
        <begin position="23"/>
        <end position="36"/>
    </location>
</feature>
<proteinExistence type="predicted"/>
<evidence type="ECO:0000313" key="2">
    <source>
        <dbReference type="Ensembl" id="ENSAMEP00000035509.1"/>
    </source>
</evidence>